<dbReference type="SUPFAM" id="SSF54593">
    <property type="entry name" value="Glyoxalase/Bleomycin resistance protein/Dihydroxybiphenyl dioxygenase"/>
    <property type="match status" value="1"/>
</dbReference>
<dbReference type="InParanoid" id="A9WHV6"/>
<proteinExistence type="predicted"/>
<dbReference type="eggNOG" id="COG0346">
    <property type="taxonomic scope" value="Bacteria"/>
</dbReference>
<evidence type="ECO:0000313" key="2">
    <source>
        <dbReference type="EMBL" id="ABY34224.1"/>
    </source>
</evidence>
<dbReference type="Pfam" id="PF00903">
    <property type="entry name" value="Glyoxalase"/>
    <property type="match status" value="1"/>
</dbReference>
<dbReference type="KEGG" id="cau:Caur_0992"/>
<dbReference type="AlphaFoldDB" id="A9WHV6"/>
<keyword evidence="3" id="KW-1185">Reference proteome</keyword>
<dbReference type="HOGENOM" id="CLU_141587_0_0_0"/>
<dbReference type="EnsemblBacteria" id="ABY34224">
    <property type="protein sequence ID" value="ABY34224"/>
    <property type="gene ID" value="Caur_0992"/>
</dbReference>
<dbReference type="InterPro" id="IPR029068">
    <property type="entry name" value="Glyas_Bleomycin-R_OHBP_Dase"/>
</dbReference>
<dbReference type="PANTHER" id="PTHR36503">
    <property type="entry name" value="BLR2520 PROTEIN"/>
    <property type="match status" value="1"/>
</dbReference>
<dbReference type="PATRIC" id="fig|324602.8.peg.1131"/>
<name>A9WHV6_CHLAA</name>
<dbReference type="STRING" id="324602.Caur_0992"/>
<gene>
    <name evidence="2" type="ordered locus">Caur_0992</name>
</gene>
<dbReference type="RefSeq" id="WP_012256880.1">
    <property type="nucleotide sequence ID" value="NC_010175.1"/>
</dbReference>
<dbReference type="InterPro" id="IPR004360">
    <property type="entry name" value="Glyas_Fos-R_dOase_dom"/>
</dbReference>
<accession>A9WHV6</accession>
<protein>
    <submittedName>
        <fullName evidence="2">Glyoxalase/bleomycin resistance protein/dioxygenase</fullName>
    </submittedName>
</protein>
<feature type="domain" description="VOC" evidence="1">
    <location>
        <begin position="6"/>
        <end position="119"/>
    </location>
</feature>
<reference evidence="3" key="1">
    <citation type="journal article" date="2011" name="BMC Genomics">
        <title>Complete genome sequence of the filamentous anoxygenic phototrophic bacterium Chloroflexus aurantiacus.</title>
        <authorList>
            <person name="Tang K.H."/>
            <person name="Barry K."/>
            <person name="Chertkov O."/>
            <person name="Dalin E."/>
            <person name="Han C.S."/>
            <person name="Hauser L.J."/>
            <person name="Honchak B.M."/>
            <person name="Karbach L.E."/>
            <person name="Land M.L."/>
            <person name="Lapidus A."/>
            <person name="Larimer F.W."/>
            <person name="Mikhailova N."/>
            <person name="Pitluck S."/>
            <person name="Pierson B.K."/>
            <person name="Blankenship R.E."/>
        </authorList>
    </citation>
    <scope>NUCLEOTIDE SEQUENCE [LARGE SCALE GENOMIC DNA]</scope>
    <source>
        <strain evidence="3">ATCC 29366 / DSM 635 / J-10-fl</strain>
    </source>
</reference>
<organism evidence="2 3">
    <name type="scientific">Chloroflexus aurantiacus (strain ATCC 29366 / DSM 635 / J-10-fl)</name>
    <dbReference type="NCBI Taxonomy" id="324602"/>
    <lineage>
        <taxon>Bacteria</taxon>
        <taxon>Bacillati</taxon>
        <taxon>Chloroflexota</taxon>
        <taxon>Chloroflexia</taxon>
        <taxon>Chloroflexales</taxon>
        <taxon>Chloroflexineae</taxon>
        <taxon>Chloroflexaceae</taxon>
        <taxon>Chloroflexus</taxon>
    </lineage>
</organism>
<dbReference type="PROSITE" id="PS51819">
    <property type="entry name" value="VOC"/>
    <property type="match status" value="1"/>
</dbReference>
<dbReference type="EMBL" id="CP000909">
    <property type="protein sequence ID" value="ABY34224.1"/>
    <property type="molecule type" value="Genomic_DNA"/>
</dbReference>
<dbReference type="PANTHER" id="PTHR36503:SF3">
    <property type="entry name" value="BLR0126 PROTEIN"/>
    <property type="match status" value="1"/>
</dbReference>
<dbReference type="Proteomes" id="UP000002008">
    <property type="component" value="Chromosome"/>
</dbReference>
<sequence>MDEHPYAAAITFIPVTDLQASARCYADALGLPLVLDQGGIHIYRVARGGYLGLCQRTEPAIADDRLILTIVSSEVDAIYERLVAAGIATDGPPRENPRYRIYHFFARDPDGYRLEVQRFLHPFDEG</sequence>
<dbReference type="InterPro" id="IPR037523">
    <property type="entry name" value="VOC_core"/>
</dbReference>
<evidence type="ECO:0000313" key="3">
    <source>
        <dbReference type="Proteomes" id="UP000002008"/>
    </source>
</evidence>
<evidence type="ECO:0000259" key="1">
    <source>
        <dbReference type="PROSITE" id="PS51819"/>
    </source>
</evidence>
<dbReference type="Gene3D" id="3.10.180.10">
    <property type="entry name" value="2,3-Dihydroxybiphenyl 1,2-Dioxygenase, domain 1"/>
    <property type="match status" value="1"/>
</dbReference>